<dbReference type="VEuPathDB" id="AmoebaDB:EIN_267420"/>
<gene>
    <name evidence="2" type="ORF">EIN_267420</name>
</gene>
<evidence type="ECO:0000313" key="2">
    <source>
        <dbReference type="EMBL" id="ELP91026.1"/>
    </source>
</evidence>
<evidence type="ECO:0000256" key="1">
    <source>
        <dbReference type="SAM" id="MobiDB-lite"/>
    </source>
</evidence>
<keyword evidence="3" id="KW-1185">Reference proteome</keyword>
<dbReference type="OMA" id="REPMNQV"/>
<accession>A0A0A1U866</accession>
<name>A0A0A1U866_ENTIV</name>
<organism evidence="2 3">
    <name type="scientific">Entamoeba invadens IP1</name>
    <dbReference type="NCBI Taxonomy" id="370355"/>
    <lineage>
        <taxon>Eukaryota</taxon>
        <taxon>Amoebozoa</taxon>
        <taxon>Evosea</taxon>
        <taxon>Archamoebae</taxon>
        <taxon>Mastigamoebida</taxon>
        <taxon>Entamoebidae</taxon>
        <taxon>Entamoeba</taxon>
    </lineage>
</organism>
<proteinExistence type="predicted"/>
<evidence type="ECO:0000313" key="3">
    <source>
        <dbReference type="Proteomes" id="UP000014680"/>
    </source>
</evidence>
<dbReference type="AlphaFoldDB" id="A0A0A1U866"/>
<dbReference type="RefSeq" id="XP_004257797.1">
    <property type="nucleotide sequence ID" value="XM_004257749.1"/>
</dbReference>
<dbReference type="KEGG" id="eiv:EIN_267420"/>
<protein>
    <submittedName>
        <fullName evidence="2">Uncharacterized protein</fullName>
    </submittedName>
</protein>
<dbReference type="GeneID" id="14890121"/>
<feature type="region of interest" description="Disordered" evidence="1">
    <location>
        <begin position="241"/>
        <end position="260"/>
    </location>
</feature>
<reference evidence="2 3" key="1">
    <citation type="submission" date="2012-10" db="EMBL/GenBank/DDBJ databases">
        <authorList>
            <person name="Zafar N."/>
            <person name="Inman J."/>
            <person name="Hall N."/>
            <person name="Lorenzi H."/>
            <person name="Caler E."/>
        </authorList>
    </citation>
    <scope>NUCLEOTIDE SEQUENCE [LARGE SCALE GENOMIC DNA]</scope>
    <source>
        <strain evidence="2 3">IP1</strain>
    </source>
</reference>
<dbReference type="Proteomes" id="UP000014680">
    <property type="component" value="Unassembled WGS sequence"/>
</dbReference>
<dbReference type="EMBL" id="KB206479">
    <property type="protein sequence ID" value="ELP91026.1"/>
    <property type="molecule type" value="Genomic_DNA"/>
</dbReference>
<sequence>MSTDDKSGSEDKIEGDDVSIDVDDVIKQVENKKRTFLCKEDLRNVKIFEVKQFGGLNNKIIVYETNKKLLLELKEVVFEYGSTYNPPSMLSGHNQMIATPFDLFFLALHFLTIEHVLSLHATEKQYVITSLIPEEFREVLYSVSTALLIENAGVIEVDENAVKEILRLKREAISLVTLNTEKQSSKKTTLDAFVKRVTVKDIDVLYPYVGPFWFDRMGWEPVEEEEDCLHADEYHKYAVKKKARTTKKKTTKRTRQPKSE</sequence>